<keyword evidence="6" id="KW-0812">Transmembrane</keyword>
<reference evidence="9 10" key="1">
    <citation type="journal article" date="2018" name="G3 (Bethesda)">
        <title>Phylogenetic and Phylogenomic Definition of Rhizopus Species.</title>
        <authorList>
            <person name="Gryganskyi A.P."/>
            <person name="Golan J."/>
            <person name="Dolatabadi S."/>
            <person name="Mondo S."/>
            <person name="Robb S."/>
            <person name="Idnurm A."/>
            <person name="Muszewska A."/>
            <person name="Steczkiewicz K."/>
            <person name="Masonjones S."/>
            <person name="Liao H.L."/>
            <person name="Gajdeczka M.T."/>
            <person name="Anike F."/>
            <person name="Vuek A."/>
            <person name="Anishchenko I.M."/>
            <person name="Voigt K."/>
            <person name="de Hoog G.S."/>
            <person name="Smith M.E."/>
            <person name="Heitman J."/>
            <person name="Vilgalys R."/>
            <person name="Stajich J.E."/>
        </authorList>
    </citation>
    <scope>NUCLEOTIDE SEQUENCE [LARGE SCALE GENOMIC DNA]</scope>
    <source>
        <strain evidence="9 10">CBS 357.93</strain>
    </source>
</reference>
<evidence type="ECO:0000256" key="2">
    <source>
        <dbReference type="ARBA" id="ARBA00022448"/>
    </source>
</evidence>
<dbReference type="Gene3D" id="2.60.40.150">
    <property type="entry name" value="C2 domain"/>
    <property type="match status" value="5"/>
</dbReference>
<feature type="domain" description="C2" evidence="7">
    <location>
        <begin position="943"/>
        <end position="1065"/>
    </location>
</feature>
<comment type="caution">
    <text evidence="9">The sequence shown here is derived from an EMBL/GenBank/DDBJ whole genome shotgun (WGS) entry which is preliminary data.</text>
</comment>
<keyword evidence="2" id="KW-0813">Transport</keyword>
<dbReference type="PROSITE" id="PS51847">
    <property type="entry name" value="SMP"/>
    <property type="match status" value="1"/>
</dbReference>
<dbReference type="Pfam" id="PF24920">
    <property type="entry name" value="C2_TCB1"/>
    <property type="match status" value="1"/>
</dbReference>
<protein>
    <recommendedName>
        <fullName evidence="11">Extended synaptotagmin-like protein</fullName>
    </recommendedName>
</protein>
<dbReference type="PANTHER" id="PTHR46980:SF2">
    <property type="entry name" value="TRICALBIN-1-RELATED"/>
    <property type="match status" value="1"/>
</dbReference>
<dbReference type="PROSITE" id="PS50004">
    <property type="entry name" value="C2"/>
    <property type="match status" value="5"/>
</dbReference>
<dbReference type="InterPro" id="IPR056910">
    <property type="entry name" value="TCB1-3_C2"/>
</dbReference>
<dbReference type="SMART" id="SM00239">
    <property type="entry name" value="C2"/>
    <property type="match status" value="5"/>
</dbReference>
<evidence type="ECO:0000313" key="10">
    <source>
        <dbReference type="Proteomes" id="UP000252139"/>
    </source>
</evidence>
<keyword evidence="3" id="KW-0445">Lipid transport</keyword>
<evidence type="ECO:0000256" key="3">
    <source>
        <dbReference type="ARBA" id="ARBA00023055"/>
    </source>
</evidence>
<dbReference type="CDD" id="cd21678">
    <property type="entry name" value="SMP_TCB"/>
    <property type="match status" value="1"/>
</dbReference>
<dbReference type="PANTHER" id="PTHR46980">
    <property type="entry name" value="TRICALBIN-1-RELATED"/>
    <property type="match status" value="1"/>
</dbReference>
<evidence type="ECO:0000259" key="8">
    <source>
        <dbReference type="PROSITE" id="PS51847"/>
    </source>
</evidence>
<comment type="subcellular location">
    <subcellularLocation>
        <location evidence="1">Membrane</location>
    </subcellularLocation>
</comment>
<dbReference type="InterPro" id="IPR035892">
    <property type="entry name" value="C2_domain_sf"/>
</dbReference>
<feature type="domain" description="C2" evidence="7">
    <location>
        <begin position="1110"/>
        <end position="1231"/>
    </location>
</feature>
<dbReference type="AlphaFoldDB" id="A0A367JH17"/>
<evidence type="ECO:0008006" key="11">
    <source>
        <dbReference type="Google" id="ProtNLM"/>
    </source>
</evidence>
<dbReference type="GO" id="GO:0006869">
    <property type="term" value="P:lipid transport"/>
    <property type="evidence" value="ECO:0007669"/>
    <property type="project" value="UniProtKB-KW"/>
</dbReference>
<dbReference type="InterPro" id="IPR031468">
    <property type="entry name" value="SMP_LBD"/>
</dbReference>
<dbReference type="Proteomes" id="UP000252139">
    <property type="component" value="Unassembled WGS sequence"/>
</dbReference>
<name>A0A367JH17_RHIAZ</name>
<keyword evidence="6" id="KW-1133">Transmembrane helix</keyword>
<dbReference type="GO" id="GO:0008289">
    <property type="term" value="F:lipid binding"/>
    <property type="evidence" value="ECO:0007669"/>
    <property type="project" value="UniProtKB-KW"/>
</dbReference>
<dbReference type="CDD" id="cd00030">
    <property type="entry name" value="C2"/>
    <property type="match status" value="1"/>
</dbReference>
<evidence type="ECO:0000313" key="9">
    <source>
        <dbReference type="EMBL" id="RCH89234.1"/>
    </source>
</evidence>
<dbReference type="Pfam" id="PF25669">
    <property type="entry name" value="SMP_MUG190-like"/>
    <property type="match status" value="1"/>
</dbReference>
<keyword evidence="10" id="KW-1185">Reference proteome</keyword>
<evidence type="ECO:0000256" key="6">
    <source>
        <dbReference type="SAM" id="Phobius"/>
    </source>
</evidence>
<keyword evidence="4" id="KW-0446">Lipid-binding</keyword>
<dbReference type="InterPro" id="IPR000008">
    <property type="entry name" value="C2_dom"/>
</dbReference>
<accession>A0A367JH17</accession>
<evidence type="ECO:0000256" key="5">
    <source>
        <dbReference type="ARBA" id="ARBA00023136"/>
    </source>
</evidence>
<dbReference type="EMBL" id="PJQL01001325">
    <property type="protein sequence ID" value="RCH89234.1"/>
    <property type="molecule type" value="Genomic_DNA"/>
</dbReference>
<evidence type="ECO:0000256" key="1">
    <source>
        <dbReference type="ARBA" id="ARBA00004370"/>
    </source>
</evidence>
<dbReference type="STRING" id="86630.A0A367JH17"/>
<evidence type="ECO:0000256" key="4">
    <source>
        <dbReference type="ARBA" id="ARBA00023121"/>
    </source>
</evidence>
<feature type="domain" description="SMP-LTD" evidence="8">
    <location>
        <begin position="173"/>
        <end position="378"/>
    </location>
</feature>
<feature type="domain" description="C2" evidence="7">
    <location>
        <begin position="519"/>
        <end position="631"/>
    </location>
</feature>
<dbReference type="InterPro" id="IPR052455">
    <property type="entry name" value="Tricalbin_domain"/>
</dbReference>
<dbReference type="OrthoDB" id="1029639at2759"/>
<dbReference type="GO" id="GO:0016020">
    <property type="term" value="C:membrane"/>
    <property type="evidence" value="ECO:0007669"/>
    <property type="project" value="UniProtKB-SubCell"/>
</dbReference>
<keyword evidence="5 6" id="KW-0472">Membrane</keyword>
<feature type="domain" description="C2" evidence="7">
    <location>
        <begin position="375"/>
        <end position="492"/>
    </location>
</feature>
<evidence type="ECO:0000259" key="7">
    <source>
        <dbReference type="PROSITE" id="PS50004"/>
    </source>
</evidence>
<feature type="transmembrane region" description="Helical" evidence="6">
    <location>
        <begin position="113"/>
        <end position="146"/>
    </location>
</feature>
<feature type="domain" description="C2" evidence="7">
    <location>
        <begin position="655"/>
        <end position="767"/>
    </location>
</feature>
<dbReference type="Pfam" id="PF00168">
    <property type="entry name" value="C2"/>
    <property type="match status" value="5"/>
</dbReference>
<proteinExistence type="predicted"/>
<organism evidence="9 10">
    <name type="scientific">Rhizopus azygosporus</name>
    <name type="common">Rhizopus microsporus var. azygosporus</name>
    <dbReference type="NCBI Taxonomy" id="86630"/>
    <lineage>
        <taxon>Eukaryota</taxon>
        <taxon>Fungi</taxon>
        <taxon>Fungi incertae sedis</taxon>
        <taxon>Mucoromycota</taxon>
        <taxon>Mucoromycotina</taxon>
        <taxon>Mucoromycetes</taxon>
        <taxon>Mucorales</taxon>
        <taxon>Mucorineae</taxon>
        <taxon>Rhizopodaceae</taxon>
        <taxon>Rhizopus</taxon>
    </lineage>
</organism>
<dbReference type="SUPFAM" id="SSF49562">
    <property type="entry name" value="C2 domain (Calcium/lipid-binding domain, CaLB)"/>
    <property type="match status" value="5"/>
</dbReference>
<sequence length="1270" mass="144584">MEEPLLNELPRVPDFRSLGKHQEGFATEIGSSDADRIKQAIEAAQTKPVESVEAKTRPIVHTVAGYTLSKPLPDTSHIGWTSFSSLPNPGGTLKVAATEKRDKEPKELWSDDVVIYVVGIGFYIMVQLGASGIITFMLGLLFIVSYYQTYQERFRQRAKDDIQREINQLSLEMSEGAEWLNRFIQKLWLIFEPVLSTYVIENLDTYLVDYLPNFLDSVRLSTFTLGSKPFVIEKVHTFMNTGPDTVCMDWTVSFQPDSTIGMTKEELEQKVNPKIVLHIRLGKGFMGTAFPVLVENMSFRGRMRIKLQLMSKAPHVKIAQFCFMEKPVFDYVLKPIGGETFGFDVNNIPGLQSFVRDQAHAILGPMLYYPNVFEFDAEKFFSGELDISRANGVLAITVHSCSKIATNDASINSFVRFYLDDAQQELEKTSICEDTRYPHWNETKFLLLHDLKSILTMELRTTNNIKKAGKRLARAYFDLKEVERAPELELNGLEIPMLRHGKFVANLKADVKYFSVSKPIENADGTLIEPEPSNSGILRVTVHECRNLGPTNKMNPYAAIKINGVDRFQTPTFKHTSNPKFERSFEILVLDKTEVHINVGLIDNLNQVLLGQWSAYLMDIFKQQDEREYWWNLVRDTKEIKARLRLSVQWRPVVMTGLSKMGSASGFYTPPIGVIRLSLWSATYGDNLKRDPYVRIKSGSQVRARTETLDRTVSPEWGEFHYIPIHSIREDLVLELMESTDNKDKTLGSTLLQPKELIQQQEGDIIGYESLVEKLEKDVPLNDQKDAKLRYSAEFYPTLNPAIHKDTRYTPDDIVDLISYSTGVLTVKIHELKLDKPFEVYCQLLVDSLLPQYKTSIRKGKTLTFGETSDAFIKDVGFSRIAVEVKPSDKTESDESKIGYWYESSERIVRSIQKRIRSGQSFEEDEGVWYDLIGGTGQIRLSFDYAPLLNYRMNPDESLENQGNLTVTLISAKNLKAADKSGTSDPYVKFTVNGEVVYKSATIKKTINPIWKGETFQVPIVSRVTASFRIEVFDWNQMSGDVPLGSGGISLRGDRVESFLAREWDIPLDGVEGVDRSSVRIRLKWEPQLLVRKKTHTTFMKTAIQRVTTKMGTTAFNWSQQLPRSVSVPNKINMEIVEARGLVGEKDEDGTKLNPVVIVSIDNTLVFKTRKAKKTGQPVWHEHVCLNQLSGEKVLEIKIKDVHTFHSADIGTYRSTMKEFMSISAQPDRWLPLEPQGEIRAPVFCCKQSLSFSLFLFFKKKHSFRLNLCE</sequence>
<gene>
    <name evidence="9" type="ORF">CU097_008727</name>
</gene>